<protein>
    <recommendedName>
        <fullName evidence="3">Tetratricopeptide repeat protein</fullName>
    </recommendedName>
</protein>
<comment type="caution">
    <text evidence="1">The sequence shown here is derived from an EMBL/GenBank/DDBJ whole genome shotgun (WGS) entry which is preliminary data.</text>
</comment>
<evidence type="ECO:0008006" key="3">
    <source>
        <dbReference type="Google" id="ProtNLM"/>
    </source>
</evidence>
<sequence length="140" mass="15208">MELEESIHRLIKTHCSKGDALADSAQYEAAVAAYNQAWELVPDPKTNWNASTWILAAIGEVCFLGGYATSSKEALSFALTCPGGLGNPFIHMRLGQLAYDAGNLDAAADELMRAYMGAGDEIFENEDRKYLAFLGTRAKL</sequence>
<dbReference type="EMBL" id="PJRP01000017">
    <property type="protein sequence ID" value="PLP97413.1"/>
    <property type="molecule type" value="Genomic_DNA"/>
</dbReference>
<reference evidence="1 2" key="1">
    <citation type="submission" date="2017-12" db="EMBL/GenBank/DDBJ databases">
        <title>Genome sequence of the active heterotrophic nitrifier-denitrifier, Cupriavidus pauculus UM1.</title>
        <authorList>
            <person name="Putonti C."/>
            <person name="Castignetti D."/>
        </authorList>
    </citation>
    <scope>NUCLEOTIDE SEQUENCE [LARGE SCALE GENOMIC DNA]</scope>
    <source>
        <strain evidence="1 2">UM1</strain>
    </source>
</reference>
<dbReference type="InterPro" id="IPR011990">
    <property type="entry name" value="TPR-like_helical_dom_sf"/>
</dbReference>
<accession>A0A2N5C5B3</accession>
<evidence type="ECO:0000313" key="2">
    <source>
        <dbReference type="Proteomes" id="UP000234341"/>
    </source>
</evidence>
<dbReference type="SUPFAM" id="SSF48452">
    <property type="entry name" value="TPR-like"/>
    <property type="match status" value="1"/>
</dbReference>
<evidence type="ECO:0000313" key="1">
    <source>
        <dbReference type="EMBL" id="PLP97413.1"/>
    </source>
</evidence>
<dbReference type="AlphaFoldDB" id="A0A2N5C5B3"/>
<proteinExistence type="predicted"/>
<organism evidence="1 2">
    <name type="scientific">Cupriavidus pauculus</name>
    <dbReference type="NCBI Taxonomy" id="82633"/>
    <lineage>
        <taxon>Bacteria</taxon>
        <taxon>Pseudomonadati</taxon>
        <taxon>Pseudomonadota</taxon>
        <taxon>Betaproteobacteria</taxon>
        <taxon>Burkholderiales</taxon>
        <taxon>Burkholderiaceae</taxon>
        <taxon>Cupriavidus</taxon>
    </lineage>
</organism>
<dbReference type="OrthoDB" id="1551390at2"/>
<dbReference type="Gene3D" id="1.25.40.10">
    <property type="entry name" value="Tetratricopeptide repeat domain"/>
    <property type="match status" value="1"/>
</dbReference>
<dbReference type="Proteomes" id="UP000234341">
    <property type="component" value="Unassembled WGS sequence"/>
</dbReference>
<dbReference type="RefSeq" id="WP_101684437.1">
    <property type="nucleotide sequence ID" value="NZ_PJRP01000017.1"/>
</dbReference>
<name>A0A2N5C5B3_9BURK</name>
<gene>
    <name evidence="1" type="ORF">CYJ10_26560</name>
</gene>